<dbReference type="GO" id="GO:0016020">
    <property type="term" value="C:membrane"/>
    <property type="evidence" value="ECO:0007669"/>
    <property type="project" value="UniProtKB-SubCell"/>
</dbReference>
<keyword evidence="2" id="KW-0812">Transmembrane</keyword>
<accession>A0A975DHY0</accession>
<dbReference type="GO" id="GO:0055085">
    <property type="term" value="P:transmembrane transport"/>
    <property type="evidence" value="ECO:0007669"/>
    <property type="project" value="InterPro"/>
</dbReference>
<dbReference type="PROSITE" id="PS52015">
    <property type="entry name" value="TONB_CTD"/>
    <property type="match status" value="1"/>
</dbReference>
<dbReference type="NCBIfam" id="TIGR01352">
    <property type="entry name" value="tonB_Cterm"/>
    <property type="match status" value="1"/>
</dbReference>
<dbReference type="Gene3D" id="3.30.1150.10">
    <property type="match status" value="1"/>
</dbReference>
<protein>
    <submittedName>
        <fullName evidence="6">TonB family protein</fullName>
    </submittedName>
</protein>
<gene>
    <name evidence="6" type="ORF">J5O05_03835</name>
</gene>
<dbReference type="SUPFAM" id="SSF74653">
    <property type="entry name" value="TolA/TonB C-terminal domain"/>
    <property type="match status" value="1"/>
</dbReference>
<evidence type="ECO:0000313" key="6">
    <source>
        <dbReference type="EMBL" id="QTH72047.1"/>
    </source>
</evidence>
<evidence type="ECO:0000256" key="2">
    <source>
        <dbReference type="ARBA" id="ARBA00022692"/>
    </source>
</evidence>
<dbReference type="EMBL" id="CP072133">
    <property type="protein sequence ID" value="QTH72047.1"/>
    <property type="molecule type" value="Genomic_DNA"/>
</dbReference>
<feature type="domain" description="TonB C-terminal" evidence="5">
    <location>
        <begin position="135"/>
        <end position="225"/>
    </location>
</feature>
<sequence>MLRQAIDISKKSTRLGLAAQTYLDASEVLVGIPSELRTVSMYVDNAEEIANKTLDKNAWLNFYIAYRKADILIAFNQREEAITVLESKLERLDSSMSFDSPLEMQMRIRLVQLYEETDQSDKATKQCIALGSLTPWKDDLEQVPLYRVLPDIKDIKSTRKTSIVASFDVTPEGNVENIEIGDVNGNKVFVKPLIAALKKWRYAPKFEDGKPVTASSKIRMDFQVQ</sequence>
<evidence type="ECO:0000259" key="5">
    <source>
        <dbReference type="PROSITE" id="PS52015"/>
    </source>
</evidence>
<dbReference type="Proteomes" id="UP000664904">
    <property type="component" value="Chromosome"/>
</dbReference>
<evidence type="ECO:0000256" key="1">
    <source>
        <dbReference type="ARBA" id="ARBA00004167"/>
    </source>
</evidence>
<evidence type="ECO:0000256" key="4">
    <source>
        <dbReference type="ARBA" id="ARBA00023136"/>
    </source>
</evidence>
<dbReference type="AlphaFoldDB" id="A0A975DHY0"/>
<organism evidence="6 7">
    <name type="scientific">Pseudoalteromonas xiamenensis</name>
    <dbReference type="NCBI Taxonomy" id="882626"/>
    <lineage>
        <taxon>Bacteria</taxon>
        <taxon>Pseudomonadati</taxon>
        <taxon>Pseudomonadota</taxon>
        <taxon>Gammaproteobacteria</taxon>
        <taxon>Alteromonadales</taxon>
        <taxon>Pseudoalteromonadaceae</taxon>
        <taxon>Pseudoalteromonas</taxon>
    </lineage>
</organism>
<dbReference type="InterPro" id="IPR037682">
    <property type="entry name" value="TonB_C"/>
</dbReference>
<reference evidence="6" key="1">
    <citation type="submission" date="2021-03" db="EMBL/GenBank/DDBJ databases">
        <title>Complete Genome of Pseudoalteromonas xiamenensis STKMTI.2, a new potential marine bacterium producing anti-Vibrio compounds.</title>
        <authorList>
            <person name="Handayani D.P."/>
            <person name="Isnansetyo A."/>
            <person name="Istiqomah I."/>
            <person name="Jumina J."/>
        </authorList>
    </citation>
    <scope>NUCLEOTIDE SEQUENCE</scope>
    <source>
        <strain evidence="6">STKMTI.2</strain>
    </source>
</reference>
<proteinExistence type="predicted"/>
<keyword evidence="3" id="KW-1133">Transmembrane helix</keyword>
<evidence type="ECO:0000256" key="3">
    <source>
        <dbReference type="ARBA" id="ARBA00022989"/>
    </source>
</evidence>
<dbReference type="KEGG" id="pxi:J5O05_03835"/>
<dbReference type="RefSeq" id="WP_208843669.1">
    <property type="nucleotide sequence ID" value="NZ_CP072133.1"/>
</dbReference>
<evidence type="ECO:0000313" key="7">
    <source>
        <dbReference type="Proteomes" id="UP000664904"/>
    </source>
</evidence>
<dbReference type="InterPro" id="IPR006260">
    <property type="entry name" value="TonB/TolA_C"/>
</dbReference>
<dbReference type="Pfam" id="PF03544">
    <property type="entry name" value="TonB_C"/>
    <property type="match status" value="1"/>
</dbReference>
<comment type="subcellular location">
    <subcellularLocation>
        <location evidence="1">Membrane</location>
        <topology evidence="1">Single-pass membrane protein</topology>
    </subcellularLocation>
</comment>
<name>A0A975DHY0_9GAMM</name>
<keyword evidence="7" id="KW-1185">Reference proteome</keyword>
<keyword evidence="4" id="KW-0472">Membrane</keyword>